<keyword evidence="2" id="KW-0378">Hydrolase</keyword>
<keyword evidence="1" id="KW-0479">Metal-binding</keyword>
<organism evidence="4 5">
    <name type="scientific">Sphingomonas insulae</name>
    <dbReference type="NCBI Taxonomy" id="424800"/>
    <lineage>
        <taxon>Bacteria</taxon>
        <taxon>Pseudomonadati</taxon>
        <taxon>Pseudomonadota</taxon>
        <taxon>Alphaproteobacteria</taxon>
        <taxon>Sphingomonadales</taxon>
        <taxon>Sphingomonadaceae</taxon>
        <taxon>Sphingomonas</taxon>
    </lineage>
</organism>
<dbReference type="Gene3D" id="3.60.21.10">
    <property type="match status" value="1"/>
</dbReference>
<dbReference type="Pfam" id="PF00149">
    <property type="entry name" value="Metallophos"/>
    <property type="match status" value="1"/>
</dbReference>
<sequence>MIRRLSFVLLALILLIGAAFLVGYRNARADPIVRRAAVALPGWPAGQPPVTIALLSDIHMESAAMDAARLDRIVDQVNALHPDLIVLAGDFIEGRGVDEAARAIPLLARPLARLRAPLGRVAVLGNHDHWTDPAPLAAMLRRIGIVVLANEGREIGPLAVGGLDDPATSRARPEKTLEALAALQGAGVMVAHSPAIAPQLSSRTRLLLAGHTHCGQVVLPLIGAPFEVTSPHDRCGIVHDPGRVTIVTAGLGTSNLPVRYGAPPDVWLVRVGLGGR</sequence>
<name>A0ABP3SYL8_9SPHN</name>
<dbReference type="InterPro" id="IPR051158">
    <property type="entry name" value="Metallophosphoesterase_sf"/>
</dbReference>
<protein>
    <submittedName>
        <fullName evidence="4">Metallophosphoesterase</fullName>
    </submittedName>
</protein>
<dbReference type="Proteomes" id="UP001500238">
    <property type="component" value="Unassembled WGS sequence"/>
</dbReference>
<dbReference type="PANTHER" id="PTHR31302:SF31">
    <property type="entry name" value="PHOSPHODIESTERASE YAEI"/>
    <property type="match status" value="1"/>
</dbReference>
<reference evidence="5" key="1">
    <citation type="journal article" date="2019" name="Int. J. Syst. Evol. Microbiol.">
        <title>The Global Catalogue of Microorganisms (GCM) 10K type strain sequencing project: providing services to taxonomists for standard genome sequencing and annotation.</title>
        <authorList>
            <consortium name="The Broad Institute Genomics Platform"/>
            <consortium name="The Broad Institute Genome Sequencing Center for Infectious Disease"/>
            <person name="Wu L."/>
            <person name="Ma J."/>
        </authorList>
    </citation>
    <scope>NUCLEOTIDE SEQUENCE [LARGE SCALE GENOMIC DNA]</scope>
    <source>
        <strain evidence="5">JCM 14603</strain>
    </source>
</reference>
<dbReference type="RefSeq" id="WP_249055019.1">
    <property type="nucleotide sequence ID" value="NZ_BAAAES010000001.1"/>
</dbReference>
<proteinExistence type="predicted"/>
<evidence type="ECO:0000256" key="1">
    <source>
        <dbReference type="ARBA" id="ARBA00022723"/>
    </source>
</evidence>
<evidence type="ECO:0000313" key="5">
    <source>
        <dbReference type="Proteomes" id="UP001500238"/>
    </source>
</evidence>
<keyword evidence="5" id="KW-1185">Reference proteome</keyword>
<dbReference type="InterPro" id="IPR029052">
    <property type="entry name" value="Metallo-depent_PP-like"/>
</dbReference>
<evidence type="ECO:0000259" key="3">
    <source>
        <dbReference type="Pfam" id="PF00149"/>
    </source>
</evidence>
<accession>A0ABP3SYL8</accession>
<dbReference type="InterPro" id="IPR004843">
    <property type="entry name" value="Calcineurin-like_PHP"/>
</dbReference>
<dbReference type="EMBL" id="BAAAES010000001">
    <property type="protein sequence ID" value="GAA0656444.1"/>
    <property type="molecule type" value="Genomic_DNA"/>
</dbReference>
<comment type="caution">
    <text evidence="4">The sequence shown here is derived from an EMBL/GenBank/DDBJ whole genome shotgun (WGS) entry which is preliminary data.</text>
</comment>
<gene>
    <name evidence="4" type="ORF">GCM10009102_00390</name>
</gene>
<evidence type="ECO:0000256" key="2">
    <source>
        <dbReference type="ARBA" id="ARBA00022801"/>
    </source>
</evidence>
<dbReference type="SUPFAM" id="SSF56300">
    <property type="entry name" value="Metallo-dependent phosphatases"/>
    <property type="match status" value="1"/>
</dbReference>
<evidence type="ECO:0000313" key="4">
    <source>
        <dbReference type="EMBL" id="GAA0656444.1"/>
    </source>
</evidence>
<feature type="domain" description="Calcineurin-like phosphoesterase" evidence="3">
    <location>
        <begin position="51"/>
        <end position="143"/>
    </location>
</feature>
<dbReference type="PANTHER" id="PTHR31302">
    <property type="entry name" value="TRANSMEMBRANE PROTEIN WITH METALLOPHOSPHOESTERASE DOMAIN-RELATED"/>
    <property type="match status" value="1"/>
</dbReference>